<dbReference type="Proteomes" id="UP000225706">
    <property type="component" value="Unassembled WGS sequence"/>
</dbReference>
<dbReference type="EMBL" id="LSMT01001256">
    <property type="protein sequence ID" value="PFX12622.1"/>
    <property type="molecule type" value="Genomic_DNA"/>
</dbReference>
<proteinExistence type="predicted"/>
<evidence type="ECO:0000313" key="2">
    <source>
        <dbReference type="Proteomes" id="UP000225706"/>
    </source>
</evidence>
<comment type="caution">
    <text evidence="1">The sequence shown here is derived from an EMBL/GenBank/DDBJ whole genome shotgun (WGS) entry which is preliminary data.</text>
</comment>
<name>A0A2B4R8S3_STYPI</name>
<organism evidence="1 2">
    <name type="scientific">Stylophora pistillata</name>
    <name type="common">Smooth cauliflower coral</name>
    <dbReference type="NCBI Taxonomy" id="50429"/>
    <lineage>
        <taxon>Eukaryota</taxon>
        <taxon>Metazoa</taxon>
        <taxon>Cnidaria</taxon>
        <taxon>Anthozoa</taxon>
        <taxon>Hexacorallia</taxon>
        <taxon>Scleractinia</taxon>
        <taxon>Astrocoeniina</taxon>
        <taxon>Pocilloporidae</taxon>
        <taxon>Stylophora</taxon>
    </lineage>
</organism>
<sequence length="113" mass="12469">MNCGSSVFSDNGEEKARFKRTYASVVSEDDQSTPLTNSWWRKLQEENEEETIHPFSETQGLCGSPALNLKSTLSPWVSEDAIHHEPQKCACSEIPCGEACAECFLKNKANIGG</sequence>
<reference evidence="2" key="1">
    <citation type="journal article" date="2017" name="bioRxiv">
        <title>Comparative analysis of the genomes of Stylophora pistillata and Acropora digitifera provides evidence for extensive differences between species of corals.</title>
        <authorList>
            <person name="Voolstra C.R."/>
            <person name="Li Y."/>
            <person name="Liew Y.J."/>
            <person name="Baumgarten S."/>
            <person name="Zoccola D."/>
            <person name="Flot J.-F."/>
            <person name="Tambutte S."/>
            <person name="Allemand D."/>
            <person name="Aranda M."/>
        </authorList>
    </citation>
    <scope>NUCLEOTIDE SEQUENCE [LARGE SCALE GENOMIC DNA]</scope>
</reference>
<accession>A0A2B4R8S3</accession>
<dbReference type="AlphaFoldDB" id="A0A2B4R8S3"/>
<evidence type="ECO:0000313" key="1">
    <source>
        <dbReference type="EMBL" id="PFX12622.1"/>
    </source>
</evidence>
<keyword evidence="2" id="KW-1185">Reference proteome</keyword>
<protein>
    <submittedName>
        <fullName evidence="1">Uncharacterized protein</fullName>
    </submittedName>
</protein>
<gene>
    <name evidence="1" type="ORF">AWC38_SpisGene23385</name>
</gene>